<reference evidence="2 3" key="1">
    <citation type="journal article" date="2020" name="Genomics">
        <title>Complete, high-quality genomes from long-read metagenomic sequencing of two wolf lichen thalli reveals enigmatic genome architecture.</title>
        <authorList>
            <person name="McKenzie S.K."/>
            <person name="Walston R.F."/>
            <person name="Allen J.L."/>
        </authorList>
    </citation>
    <scope>NUCLEOTIDE SEQUENCE [LARGE SCALE GENOMIC DNA]</scope>
    <source>
        <strain evidence="2">WasteWater1</strain>
    </source>
</reference>
<name>A0A8H6C9S1_9LECA</name>
<evidence type="ECO:0000313" key="2">
    <source>
        <dbReference type="EMBL" id="KAF6219479.1"/>
    </source>
</evidence>
<dbReference type="Proteomes" id="UP000593566">
    <property type="component" value="Unassembled WGS sequence"/>
</dbReference>
<proteinExistence type="predicted"/>
<evidence type="ECO:0000256" key="1">
    <source>
        <dbReference type="SAM" id="Phobius"/>
    </source>
</evidence>
<evidence type="ECO:0000313" key="3">
    <source>
        <dbReference type="Proteomes" id="UP000593566"/>
    </source>
</evidence>
<keyword evidence="1" id="KW-0812">Transmembrane</keyword>
<feature type="transmembrane region" description="Helical" evidence="1">
    <location>
        <begin position="12"/>
        <end position="30"/>
    </location>
</feature>
<sequence>MSSYFSSSGYVLLLVSSIIATLTVALRFWARRIQKIRLELNDYLIVLGLVFALAEVIVDIYGSPSSLTLKMYWSANDPHVQEIDAGNYQAAYSLVSKGLVLLPSTTN</sequence>
<comment type="caution">
    <text evidence="2">The sequence shown here is derived from an EMBL/GenBank/DDBJ whole genome shotgun (WGS) entry which is preliminary data.</text>
</comment>
<feature type="transmembrane region" description="Helical" evidence="1">
    <location>
        <begin position="42"/>
        <end position="62"/>
    </location>
</feature>
<dbReference type="RefSeq" id="XP_037148914.1">
    <property type="nucleotide sequence ID" value="XM_037294867.1"/>
</dbReference>
<accession>A0A8H6C9S1</accession>
<protein>
    <submittedName>
        <fullName evidence="2">Uncharacterized protein</fullName>
    </submittedName>
</protein>
<dbReference type="AlphaFoldDB" id="A0A8H6C9S1"/>
<gene>
    <name evidence="2" type="ORF">HO133_003946</name>
</gene>
<dbReference type="EMBL" id="JACCJB010000019">
    <property type="protein sequence ID" value="KAF6219479.1"/>
    <property type="molecule type" value="Genomic_DNA"/>
</dbReference>
<keyword evidence="3" id="KW-1185">Reference proteome</keyword>
<keyword evidence="1" id="KW-0472">Membrane</keyword>
<keyword evidence="1" id="KW-1133">Transmembrane helix</keyword>
<dbReference type="GeneID" id="59332356"/>
<organism evidence="2 3">
    <name type="scientific">Letharia lupina</name>
    <dbReference type="NCBI Taxonomy" id="560253"/>
    <lineage>
        <taxon>Eukaryota</taxon>
        <taxon>Fungi</taxon>
        <taxon>Dikarya</taxon>
        <taxon>Ascomycota</taxon>
        <taxon>Pezizomycotina</taxon>
        <taxon>Lecanoromycetes</taxon>
        <taxon>OSLEUM clade</taxon>
        <taxon>Lecanoromycetidae</taxon>
        <taxon>Lecanorales</taxon>
        <taxon>Lecanorineae</taxon>
        <taxon>Parmeliaceae</taxon>
        <taxon>Letharia</taxon>
    </lineage>
</organism>